<keyword evidence="1" id="KW-0732">Signal</keyword>
<name>A0A3S3VDC6_9SPHI</name>
<keyword evidence="3" id="KW-1185">Reference proteome</keyword>
<dbReference type="AlphaFoldDB" id="A0A3S3VDC6"/>
<comment type="caution">
    <text evidence="2">The sequence shown here is derived from an EMBL/GenBank/DDBJ whole genome shotgun (WGS) entry which is preliminary data.</text>
</comment>
<dbReference type="PROSITE" id="PS51257">
    <property type="entry name" value="PROKAR_LIPOPROTEIN"/>
    <property type="match status" value="1"/>
</dbReference>
<dbReference type="EMBL" id="SBIW01000006">
    <property type="protein sequence ID" value="RWY50937.1"/>
    <property type="molecule type" value="Genomic_DNA"/>
</dbReference>
<protein>
    <submittedName>
        <fullName evidence="2">Uncharacterized protein</fullName>
    </submittedName>
</protein>
<evidence type="ECO:0000313" key="3">
    <source>
        <dbReference type="Proteomes" id="UP000286701"/>
    </source>
</evidence>
<accession>A0A3S3VDC6</accession>
<evidence type="ECO:0000256" key="1">
    <source>
        <dbReference type="SAM" id="SignalP"/>
    </source>
</evidence>
<dbReference type="Proteomes" id="UP000286701">
    <property type="component" value="Unassembled WGS sequence"/>
</dbReference>
<feature type="chain" id="PRO_5018658242" evidence="1">
    <location>
        <begin position="23"/>
        <end position="67"/>
    </location>
</feature>
<organism evidence="2 3">
    <name type="scientific">Mucilaginibacter gilvus</name>
    <dbReference type="NCBI Taxonomy" id="2305909"/>
    <lineage>
        <taxon>Bacteria</taxon>
        <taxon>Pseudomonadati</taxon>
        <taxon>Bacteroidota</taxon>
        <taxon>Sphingobacteriia</taxon>
        <taxon>Sphingobacteriales</taxon>
        <taxon>Sphingobacteriaceae</taxon>
        <taxon>Mucilaginibacter</taxon>
    </lineage>
</organism>
<reference evidence="2 3" key="1">
    <citation type="submission" date="2019-01" db="EMBL/GenBank/DDBJ databases">
        <title>Mucilaginibacter antarcticum sp. nov., isolated from antarctic soil.</title>
        <authorList>
            <person name="Yan Y.-Q."/>
            <person name="Du Z.-J."/>
        </authorList>
    </citation>
    <scope>NUCLEOTIDE SEQUENCE [LARGE SCALE GENOMIC DNA]</scope>
    <source>
        <strain evidence="2 3">F01003</strain>
    </source>
</reference>
<gene>
    <name evidence="2" type="ORF">EPL05_12755</name>
</gene>
<dbReference type="RefSeq" id="WP_128534356.1">
    <property type="nucleotide sequence ID" value="NZ_SBIW01000006.1"/>
</dbReference>
<feature type="signal peptide" evidence="1">
    <location>
        <begin position="1"/>
        <end position="22"/>
    </location>
</feature>
<sequence length="67" mass="6945">MKNSFKLAIVTLVIAVSAAACGGDAKKVVVDSTSVDSTITKTTTVVDSTKKDTVLVSDTAKKDTIKK</sequence>
<proteinExistence type="predicted"/>
<evidence type="ECO:0000313" key="2">
    <source>
        <dbReference type="EMBL" id="RWY50937.1"/>
    </source>
</evidence>